<dbReference type="PANTHER" id="PTHR30489">
    <property type="entry name" value="LIPOPROTEIN-RELEASING SYSTEM TRANSMEMBRANE PROTEIN LOLE"/>
    <property type="match status" value="1"/>
</dbReference>
<keyword evidence="4 7" id="KW-0812">Transmembrane</keyword>
<dbReference type="PANTHER" id="PTHR30489:SF0">
    <property type="entry name" value="LIPOPROTEIN-RELEASING SYSTEM TRANSMEMBRANE PROTEIN LOLE"/>
    <property type="match status" value="1"/>
</dbReference>
<evidence type="ECO:0000313" key="10">
    <source>
        <dbReference type="Proteomes" id="UP000636888"/>
    </source>
</evidence>
<evidence type="ECO:0000313" key="9">
    <source>
        <dbReference type="EMBL" id="MBJ6724379.1"/>
    </source>
</evidence>
<proteinExistence type="inferred from homology"/>
<feature type="transmembrane region" description="Helical" evidence="7">
    <location>
        <begin position="239"/>
        <end position="258"/>
    </location>
</feature>
<organism evidence="9 10">
    <name type="scientific">Geomesophilobacter sediminis</name>
    <dbReference type="NCBI Taxonomy" id="2798584"/>
    <lineage>
        <taxon>Bacteria</taxon>
        <taxon>Pseudomonadati</taxon>
        <taxon>Thermodesulfobacteriota</taxon>
        <taxon>Desulfuromonadia</taxon>
        <taxon>Geobacterales</taxon>
        <taxon>Geobacteraceae</taxon>
        <taxon>Geomesophilobacter</taxon>
    </lineage>
</organism>
<dbReference type="Pfam" id="PF02687">
    <property type="entry name" value="FtsX"/>
    <property type="match status" value="1"/>
</dbReference>
<evidence type="ECO:0000256" key="4">
    <source>
        <dbReference type="ARBA" id="ARBA00022692"/>
    </source>
</evidence>
<evidence type="ECO:0000256" key="2">
    <source>
        <dbReference type="ARBA" id="ARBA00005236"/>
    </source>
</evidence>
<dbReference type="EMBL" id="JAEMHM010000004">
    <property type="protein sequence ID" value="MBJ6724379.1"/>
    <property type="molecule type" value="Genomic_DNA"/>
</dbReference>
<evidence type="ECO:0000256" key="7">
    <source>
        <dbReference type="SAM" id="Phobius"/>
    </source>
</evidence>
<keyword evidence="5 7" id="KW-1133">Transmembrane helix</keyword>
<gene>
    <name evidence="9" type="ORF">JFN93_06640</name>
</gene>
<dbReference type="RefSeq" id="WP_199383212.1">
    <property type="nucleotide sequence ID" value="NZ_JAEMHM010000004.1"/>
</dbReference>
<dbReference type="GO" id="GO:0098797">
    <property type="term" value="C:plasma membrane protein complex"/>
    <property type="evidence" value="ECO:0007669"/>
    <property type="project" value="TreeGrafter"/>
</dbReference>
<evidence type="ECO:0000256" key="5">
    <source>
        <dbReference type="ARBA" id="ARBA00022989"/>
    </source>
</evidence>
<keyword evidence="3" id="KW-1003">Cell membrane</keyword>
<evidence type="ECO:0000256" key="6">
    <source>
        <dbReference type="ARBA" id="ARBA00023136"/>
    </source>
</evidence>
<dbReference type="AlphaFoldDB" id="A0A8J7LU90"/>
<keyword evidence="6 7" id="KW-0472">Membrane</keyword>
<evidence type="ECO:0000256" key="1">
    <source>
        <dbReference type="ARBA" id="ARBA00004651"/>
    </source>
</evidence>
<feature type="transmembrane region" description="Helical" evidence="7">
    <location>
        <begin position="28"/>
        <end position="50"/>
    </location>
</feature>
<feature type="transmembrane region" description="Helical" evidence="7">
    <location>
        <begin position="298"/>
        <end position="324"/>
    </location>
</feature>
<feature type="transmembrane region" description="Helical" evidence="7">
    <location>
        <begin position="336"/>
        <end position="358"/>
    </location>
</feature>
<comment type="subcellular location">
    <subcellularLocation>
        <location evidence="1">Cell membrane</location>
        <topology evidence="1">Multi-pass membrane protein</topology>
    </subcellularLocation>
</comment>
<dbReference type="Proteomes" id="UP000636888">
    <property type="component" value="Unassembled WGS sequence"/>
</dbReference>
<sequence>MARGLDRQRHILDFTLAALLRRKGKTGALVAVYTLVVFLLASALFFGHALRREAELVLKDAPEITVQRSLTGRYAPIPKEYAGAIGEIRGVSSARPRLWGYYYDANSRANYTLVVPAENQPDPGTIVIGSGIATLRDANPGDQIGFTGYDGAAQSYRVARVLPEGAGLVSADLILISERDYRALSGIPDGEATDLVLTVHNAKEFATVAEKIRQRFPDTRPIVRDEILRTYDALFNWRGGVVAVLSGMAGLAFVIFAWDKATGLSAEERKEIGVLKAVGWETSDILAMKFWEGIAVSFTAFLLGVTLGYLHVFWGGSFLFAPVLKGWSTLYPNFRLIPAVDFGELGAILFLVVVPYSVSTIVPSWRAATIDPDAVLR</sequence>
<reference evidence="9" key="1">
    <citation type="submission" date="2020-12" db="EMBL/GenBank/DDBJ databases">
        <title>Geomonas sp. Red875, isolated from river sediment.</title>
        <authorList>
            <person name="Xu Z."/>
            <person name="Zhang Z."/>
            <person name="Masuda Y."/>
            <person name="Itoh H."/>
            <person name="Senoo K."/>
        </authorList>
    </citation>
    <scope>NUCLEOTIDE SEQUENCE</scope>
    <source>
        <strain evidence="9">Red875</strain>
    </source>
</reference>
<protein>
    <submittedName>
        <fullName evidence="9">FtsX-like permease family protein</fullName>
    </submittedName>
</protein>
<name>A0A8J7LU90_9BACT</name>
<dbReference type="InterPro" id="IPR051447">
    <property type="entry name" value="Lipoprotein-release_system"/>
</dbReference>
<dbReference type="InterPro" id="IPR003838">
    <property type="entry name" value="ABC3_permease_C"/>
</dbReference>
<comment type="caution">
    <text evidence="9">The sequence shown here is derived from an EMBL/GenBank/DDBJ whole genome shotgun (WGS) entry which is preliminary data.</text>
</comment>
<dbReference type="GO" id="GO:0044874">
    <property type="term" value="P:lipoprotein localization to outer membrane"/>
    <property type="evidence" value="ECO:0007669"/>
    <property type="project" value="TreeGrafter"/>
</dbReference>
<keyword evidence="10" id="KW-1185">Reference proteome</keyword>
<evidence type="ECO:0000256" key="3">
    <source>
        <dbReference type="ARBA" id="ARBA00022475"/>
    </source>
</evidence>
<accession>A0A8J7LU90</accession>
<comment type="similarity">
    <text evidence="2">Belongs to the ABC-4 integral membrane protein family. LolC/E subfamily.</text>
</comment>
<feature type="domain" description="ABC3 transporter permease C-terminal" evidence="8">
    <location>
        <begin position="266"/>
        <end position="372"/>
    </location>
</feature>
<evidence type="ECO:0000259" key="8">
    <source>
        <dbReference type="Pfam" id="PF02687"/>
    </source>
</evidence>